<name>A0A3S3N835_9MAGN</name>
<accession>A0A3S3N835</accession>
<evidence type="ECO:0000256" key="6">
    <source>
        <dbReference type="PROSITE-ProRule" id="PRU01161"/>
    </source>
</evidence>
<protein>
    <recommendedName>
        <fullName evidence="7">Patatin</fullName>
        <ecNumber evidence="7">3.1.1.-</ecNumber>
    </recommendedName>
</protein>
<dbReference type="Proteomes" id="UP000283530">
    <property type="component" value="Unassembled WGS sequence"/>
</dbReference>
<evidence type="ECO:0000256" key="3">
    <source>
        <dbReference type="ARBA" id="ARBA00022821"/>
    </source>
</evidence>
<feature type="short sequence motif" description="GXGXXG" evidence="6">
    <location>
        <begin position="98"/>
        <end position="103"/>
    </location>
</feature>
<dbReference type="PANTHER" id="PTHR32176:SF120">
    <property type="entry name" value="PATATIN"/>
    <property type="match status" value="1"/>
</dbReference>
<evidence type="ECO:0000256" key="1">
    <source>
        <dbReference type="ARBA" id="ARBA00010240"/>
    </source>
</evidence>
<proteinExistence type="inferred from homology"/>
<dbReference type="OrthoDB" id="194358at2759"/>
<dbReference type="GO" id="GO:0016042">
    <property type="term" value="P:lipid catabolic process"/>
    <property type="evidence" value="ECO:0007669"/>
    <property type="project" value="UniProtKB-KW"/>
</dbReference>
<feature type="domain" description="PNPLA" evidence="8">
    <location>
        <begin position="94"/>
        <end position="300"/>
    </location>
</feature>
<comment type="function">
    <text evidence="7">Lipolytic acyl hydrolase (LAH).</text>
</comment>
<evidence type="ECO:0000256" key="4">
    <source>
        <dbReference type="ARBA" id="ARBA00022963"/>
    </source>
</evidence>
<dbReference type="Gene3D" id="3.40.1090.10">
    <property type="entry name" value="Cytosolic phospholipase A2 catalytic domain"/>
    <property type="match status" value="1"/>
</dbReference>
<gene>
    <name evidence="9" type="ORF">CKAN_01911800</name>
</gene>
<feature type="short sequence motif" description="DGA/G" evidence="6">
    <location>
        <begin position="287"/>
        <end position="289"/>
    </location>
</feature>
<evidence type="ECO:0000256" key="5">
    <source>
        <dbReference type="ARBA" id="ARBA00023098"/>
    </source>
</evidence>
<evidence type="ECO:0000256" key="7">
    <source>
        <dbReference type="RuleBase" id="RU361262"/>
    </source>
</evidence>
<keyword evidence="4 7" id="KW-0442">Lipid degradation</keyword>
<comment type="caution">
    <text evidence="9">The sequence shown here is derived from an EMBL/GenBank/DDBJ whole genome shotgun (WGS) entry which is preliminary data.</text>
</comment>
<dbReference type="InterPro" id="IPR016035">
    <property type="entry name" value="Acyl_Trfase/lysoPLipase"/>
</dbReference>
<dbReference type="AlphaFoldDB" id="A0A3S3N835"/>
<keyword evidence="10" id="KW-1185">Reference proteome</keyword>
<dbReference type="SUPFAM" id="SSF52151">
    <property type="entry name" value="FabD/lysophospholipase-like"/>
    <property type="match status" value="1"/>
</dbReference>
<dbReference type="FunFam" id="3.40.1090.10:FF:000005">
    <property type="entry name" value="Patatin"/>
    <property type="match status" value="1"/>
</dbReference>
<comment type="caution">
    <text evidence="6">Lacks conserved residue(s) required for the propagation of feature annotation.</text>
</comment>
<reference evidence="9 10" key="1">
    <citation type="journal article" date="2019" name="Nat. Plants">
        <title>Stout camphor tree genome fills gaps in understanding of flowering plant genome evolution.</title>
        <authorList>
            <person name="Chaw S.M."/>
            <person name="Liu Y.C."/>
            <person name="Wu Y.W."/>
            <person name="Wang H.Y."/>
            <person name="Lin C.I."/>
            <person name="Wu C.S."/>
            <person name="Ke H.M."/>
            <person name="Chang L.Y."/>
            <person name="Hsu C.Y."/>
            <person name="Yang H.T."/>
            <person name="Sudianto E."/>
            <person name="Hsu M.H."/>
            <person name="Wu K.P."/>
            <person name="Wang L.N."/>
            <person name="Leebens-Mack J.H."/>
            <person name="Tsai I.J."/>
        </authorList>
    </citation>
    <scope>NUCLEOTIDE SEQUENCE [LARGE SCALE GENOMIC DNA]</scope>
    <source>
        <strain evidence="10">cv. Chaw 1501</strain>
        <tissue evidence="9">Young leaves</tissue>
    </source>
</reference>
<keyword evidence="2 7" id="KW-0378">Hydrolase</keyword>
<dbReference type="GO" id="GO:0004620">
    <property type="term" value="F:phospholipase activity"/>
    <property type="evidence" value="ECO:0007669"/>
    <property type="project" value="TreeGrafter"/>
</dbReference>
<dbReference type="GO" id="GO:0006952">
    <property type="term" value="P:defense response"/>
    <property type="evidence" value="ECO:0007669"/>
    <property type="project" value="UniProtKB-KW"/>
</dbReference>
<dbReference type="InterPro" id="IPR002641">
    <property type="entry name" value="PNPLA_dom"/>
</dbReference>
<dbReference type="PANTHER" id="PTHR32176">
    <property type="entry name" value="XYLOSE ISOMERASE"/>
    <property type="match status" value="1"/>
</dbReference>
<evidence type="ECO:0000256" key="2">
    <source>
        <dbReference type="ARBA" id="ARBA00022801"/>
    </source>
</evidence>
<sequence>MSCLDEYTPLILPVCFRQSEKAGLTLVRFEACDDIFLQKAVKECSSTALSHQYLSNLDQKTKNSSISSHFIMERAPSIVNQIQPPTFGDLVTILSIDGGGIRGIIPATILSFLESLLQELDGEDARLADYFDVITGTDTGGIMTAMLTAPNENDRPLFTAEDIKAFYHDHCPRIFPQCRWPFGFLTKIFKAIAGPRYSGKYLHELLREKLGKTRLHQTLTNVVIPTYDIKRLQPIIFSTYKVKSTPSLDAQLSDICIGTSAAPTYLPAHCFETKDSEGNVREFNLIDGGVAVTNPALVAMGEVTKEVFKENPDFFPIKPMDYRRFLVVSIGTGSPERRKEYTATSASKWGILGWLLSGGSTPLIDVFSQASSDMVDIHISVVFQALHSKSNYFRIEDDTIRETESSVHATTKENMENLVKIGEGLLKKPVSRVNLETGIYEPVENEGTNEEALKKIAKQLCAERRLREMRSPHVPSFKRG</sequence>
<dbReference type="CDD" id="cd07214">
    <property type="entry name" value="Pat17_isozyme_like"/>
    <property type="match status" value="1"/>
</dbReference>
<dbReference type="GO" id="GO:0047372">
    <property type="term" value="F:monoacylglycerol lipase activity"/>
    <property type="evidence" value="ECO:0007669"/>
    <property type="project" value="TreeGrafter"/>
</dbReference>
<dbReference type="Pfam" id="PF01734">
    <property type="entry name" value="Patatin"/>
    <property type="match status" value="1"/>
</dbReference>
<keyword evidence="5 7" id="KW-0443">Lipid metabolism</keyword>
<dbReference type="PROSITE" id="PS51635">
    <property type="entry name" value="PNPLA"/>
    <property type="match status" value="1"/>
</dbReference>
<keyword evidence="3" id="KW-0611">Plant defense</keyword>
<dbReference type="EC" id="3.1.1.-" evidence="7"/>
<comment type="similarity">
    <text evidence="1 7">Belongs to the patatin family.</text>
</comment>
<evidence type="ECO:0000313" key="10">
    <source>
        <dbReference type="Proteomes" id="UP000283530"/>
    </source>
</evidence>
<dbReference type="EMBL" id="QPKB01000008">
    <property type="protein sequence ID" value="RWR90040.1"/>
    <property type="molecule type" value="Genomic_DNA"/>
</dbReference>
<comment type="domain">
    <text evidence="7">The nitrogen atoms of the two glycine residues in the GGXR motif define the oxyanion hole, and stabilize the oxyanion that forms during the nucleophilic attack by the catalytic serine during substrate cleavage.</text>
</comment>
<organism evidence="9 10">
    <name type="scientific">Cinnamomum micranthum f. kanehirae</name>
    <dbReference type="NCBI Taxonomy" id="337451"/>
    <lineage>
        <taxon>Eukaryota</taxon>
        <taxon>Viridiplantae</taxon>
        <taxon>Streptophyta</taxon>
        <taxon>Embryophyta</taxon>
        <taxon>Tracheophyta</taxon>
        <taxon>Spermatophyta</taxon>
        <taxon>Magnoliopsida</taxon>
        <taxon>Magnoliidae</taxon>
        <taxon>Laurales</taxon>
        <taxon>Lauraceae</taxon>
        <taxon>Cinnamomum</taxon>
    </lineage>
</organism>
<evidence type="ECO:0000259" key="8">
    <source>
        <dbReference type="PROSITE" id="PS51635"/>
    </source>
</evidence>
<dbReference type="STRING" id="337451.A0A3S3N835"/>
<evidence type="ECO:0000313" key="9">
    <source>
        <dbReference type="EMBL" id="RWR90040.1"/>
    </source>
</evidence>